<dbReference type="OrthoDB" id="1523414at2"/>
<dbReference type="EMBL" id="QXFM01000112">
    <property type="protein sequence ID" value="RIV83518.1"/>
    <property type="molecule type" value="Genomic_DNA"/>
</dbReference>
<evidence type="ECO:0000313" key="3">
    <source>
        <dbReference type="Proteomes" id="UP000265366"/>
    </source>
</evidence>
<keyword evidence="1" id="KW-0472">Membrane</keyword>
<accession>A0A3A1P785</accession>
<dbReference type="PANTHER" id="PTHR32309:SF13">
    <property type="entry name" value="FERRIC ENTEROBACTIN TRANSPORT PROTEIN FEPE"/>
    <property type="match status" value="1"/>
</dbReference>
<keyword evidence="1" id="KW-1133">Transmembrane helix</keyword>
<sequence length="387" mass="43211">MHHDPDLQRQAGETATKNKALAMLKRWRWFGLFVILPSLIGVLYFGFIAADVYVSQSSFVIKAPSKQSANLTSIGSLLQRTGLGSGQEQSNEVVGYMQSRDALADLSRKVDVRAVYSSTEADVFSRFPQPWHDDSFEDLFSFYRSKVSVMPDPVSGLSELKVQAFTPKEAQAINLGLLDLSEDLVNRLNERINEQSITEAEERVETAQKRVREARIRLGAYRNSTRILDPQQEGMGVMAVSNELITQEAALRAQLSQLQRMAPNHPSIPALRERIAATRQQIDSQTSRAVGTTDGLASRLSEYENLLVEQEFATQLLNAANASLEQARVEAEQQQYYLERVVEPNLPDAPTLPNRMKSILAVIFASLCLYLVGWMLAVGIREHAPES</sequence>
<dbReference type="InterPro" id="IPR050445">
    <property type="entry name" value="Bact_polysacc_biosynth/exp"/>
</dbReference>
<name>A0A3A1P785_9SPHN</name>
<feature type="transmembrane region" description="Helical" evidence="1">
    <location>
        <begin position="359"/>
        <end position="380"/>
    </location>
</feature>
<proteinExistence type="predicted"/>
<feature type="transmembrane region" description="Helical" evidence="1">
    <location>
        <begin position="29"/>
        <end position="50"/>
    </location>
</feature>
<dbReference type="GO" id="GO:0004713">
    <property type="term" value="F:protein tyrosine kinase activity"/>
    <property type="evidence" value="ECO:0007669"/>
    <property type="project" value="TreeGrafter"/>
</dbReference>
<organism evidence="2 3">
    <name type="scientific">Aurantiacibacter xanthus</name>
    <dbReference type="NCBI Taxonomy" id="1784712"/>
    <lineage>
        <taxon>Bacteria</taxon>
        <taxon>Pseudomonadati</taxon>
        <taxon>Pseudomonadota</taxon>
        <taxon>Alphaproteobacteria</taxon>
        <taxon>Sphingomonadales</taxon>
        <taxon>Erythrobacteraceae</taxon>
        <taxon>Aurantiacibacter</taxon>
    </lineage>
</organism>
<keyword evidence="3" id="KW-1185">Reference proteome</keyword>
<evidence type="ECO:0000256" key="1">
    <source>
        <dbReference type="SAM" id="Phobius"/>
    </source>
</evidence>
<dbReference type="RefSeq" id="WP_119593245.1">
    <property type="nucleotide sequence ID" value="NZ_QXFM01000112.1"/>
</dbReference>
<protein>
    <submittedName>
        <fullName evidence="2">Capsule biosynthesis protein</fullName>
    </submittedName>
</protein>
<dbReference type="GO" id="GO:0005886">
    <property type="term" value="C:plasma membrane"/>
    <property type="evidence" value="ECO:0007669"/>
    <property type="project" value="TreeGrafter"/>
</dbReference>
<reference evidence="2 3" key="1">
    <citation type="submission" date="2018-08" db="EMBL/GenBank/DDBJ databases">
        <title>Erythrobacter zhengii sp.nov., a bacterium isolated from deep-sea sediment.</title>
        <authorList>
            <person name="Fang C."/>
            <person name="Wu Y.-H."/>
            <person name="Sun C."/>
            <person name="Wang H."/>
            <person name="Cheng H."/>
            <person name="Meng F.-X."/>
            <person name="Wang C.-S."/>
            <person name="Xu X.-W."/>
        </authorList>
    </citation>
    <scope>NUCLEOTIDE SEQUENCE [LARGE SCALE GENOMIC DNA]</scope>
    <source>
        <strain evidence="2 3">CCTCC AB 2015396</strain>
    </source>
</reference>
<evidence type="ECO:0000313" key="2">
    <source>
        <dbReference type="EMBL" id="RIV83518.1"/>
    </source>
</evidence>
<keyword evidence="1" id="KW-0812">Transmembrane</keyword>
<dbReference type="Proteomes" id="UP000265366">
    <property type="component" value="Unassembled WGS sequence"/>
</dbReference>
<comment type="caution">
    <text evidence="2">The sequence shown here is derived from an EMBL/GenBank/DDBJ whole genome shotgun (WGS) entry which is preliminary data.</text>
</comment>
<dbReference type="AlphaFoldDB" id="A0A3A1P785"/>
<gene>
    <name evidence="2" type="ORF">D2V17_13075</name>
</gene>
<dbReference type="PANTHER" id="PTHR32309">
    <property type="entry name" value="TYROSINE-PROTEIN KINASE"/>
    <property type="match status" value="1"/>
</dbReference>